<protein>
    <submittedName>
        <fullName evidence="1">Phage protein</fullName>
    </submittedName>
</protein>
<dbReference type="OrthoDB" id="4189at10239"/>
<evidence type="ECO:0000313" key="2">
    <source>
        <dbReference type="Proteomes" id="UP000221243"/>
    </source>
</evidence>
<reference evidence="1 2" key="1">
    <citation type="submission" date="2017-01" db="EMBL/GenBank/DDBJ databases">
        <title>Complete Genome Sequence of Vibrio Parahaemolyticus Bacteriophage pTD1.</title>
        <authorList>
            <person name="Midorikawa Y."/>
            <person name="Sano M."/>
        </authorList>
    </citation>
    <scope>NUCLEOTIDE SEQUENCE [LARGE SCALE GENOMIC DNA]</scope>
    <source>
        <strain evidence="1">PTD1</strain>
    </source>
</reference>
<accession>A0A1Q2U2V6</accession>
<dbReference type="Pfam" id="PF23971">
    <property type="entry name" value="Phage_TTP_15"/>
    <property type="match status" value="1"/>
</dbReference>
<keyword evidence="2" id="KW-1185">Reference proteome</keyword>
<dbReference type="Proteomes" id="UP000221243">
    <property type="component" value="Segment"/>
</dbReference>
<dbReference type="GeneID" id="40075112"/>
<dbReference type="RefSeq" id="YP_009599383.1">
    <property type="nucleotide sequence ID" value="NC_041916.1"/>
</dbReference>
<proteinExistence type="predicted"/>
<dbReference type="KEGG" id="vg:40075112"/>
<evidence type="ECO:0000313" key="1">
    <source>
        <dbReference type="EMBL" id="BAW98305.1"/>
    </source>
</evidence>
<sequence>MESIDKQPDKLNPFTGEVDPKVKVWLNDVFKENGGGSYLSPLGNILHGIKILGNGIQLAPMADDIIGLMFIPRPKLNLSDENVSKSPRFAKLFKADSNSLGGYIRGLLDHRVGQTYNHPALDNKNAWMPLLTNLLQKSDGFPDLELETSSTQPGIRQEVYQWMEGVMETNGLITINQTYKNVRGGILPYLFGVWEHYIPEVRLGDHGMEPYWEAQYQNYWDFDTRIYHLFMNPNMVNIESIYMTINSVPSTHPQGSLASIDLTQAGRRGPGQDTFDVQFKSIGARADTFECIDAFNGVTIEFNGDMADGKRDKHYRKLDRTEFLDHNFKAYPWININTMELEWWVPNER</sequence>
<dbReference type="InterPro" id="IPR057582">
    <property type="entry name" value="Phage_TTP_15"/>
</dbReference>
<organism evidence="1 2">
    <name type="scientific">Vibrio phage pTD1</name>
    <dbReference type="NCBI Taxonomy" id="1938577"/>
    <lineage>
        <taxon>Viruses</taxon>
        <taxon>Duplodnaviria</taxon>
        <taxon>Heunggongvirae</taxon>
        <taxon>Uroviricota</taxon>
        <taxon>Caudoviricetes</taxon>
        <taxon>Chimalliviridae</taxon>
        <taxon>Gorgonvirinae</taxon>
        <taxon>Tidunavirus</taxon>
        <taxon>Tidunavirus pTD1</taxon>
    </lineage>
</organism>
<dbReference type="EMBL" id="AP017972">
    <property type="protein sequence ID" value="BAW98305.1"/>
    <property type="molecule type" value="Genomic_DNA"/>
</dbReference>
<name>A0A1Q2U2V6_9CAUD</name>